<accession>A0A7X3SMU3</accession>
<evidence type="ECO:0000259" key="2">
    <source>
        <dbReference type="Pfam" id="PF20434"/>
    </source>
</evidence>
<dbReference type="Proteomes" id="UP000436483">
    <property type="component" value="Unassembled WGS sequence"/>
</dbReference>
<dbReference type="PANTHER" id="PTHR48081:SF33">
    <property type="entry name" value="KYNURENINE FORMAMIDASE"/>
    <property type="match status" value="1"/>
</dbReference>
<dbReference type="Gene3D" id="3.40.50.1820">
    <property type="entry name" value="alpha/beta hydrolase"/>
    <property type="match status" value="1"/>
</dbReference>
<dbReference type="Pfam" id="PF20434">
    <property type="entry name" value="BD-FAE"/>
    <property type="match status" value="1"/>
</dbReference>
<name>A0A7X3SMU3_9HYPH</name>
<gene>
    <name evidence="3" type="ORF">GR328_04180</name>
</gene>
<reference evidence="3 4" key="2">
    <citation type="submission" date="2020-01" db="EMBL/GenBank/DDBJ databases">
        <title>Microvirga sp. nov., an arsenate reduction bacterium isolated from Tibet hotspring sediments.</title>
        <authorList>
            <person name="Xian W.-D."/>
            <person name="Li W.-J."/>
        </authorList>
    </citation>
    <scope>NUCLEOTIDE SEQUENCE [LARGE SCALE GENOMIC DNA]</scope>
    <source>
        <strain evidence="3 4">KCTC 23863</strain>
    </source>
</reference>
<dbReference type="InterPro" id="IPR029058">
    <property type="entry name" value="AB_hydrolase_fold"/>
</dbReference>
<evidence type="ECO:0000313" key="3">
    <source>
        <dbReference type="EMBL" id="MXQ10656.1"/>
    </source>
</evidence>
<evidence type="ECO:0000313" key="4">
    <source>
        <dbReference type="Proteomes" id="UP000436483"/>
    </source>
</evidence>
<feature type="domain" description="BD-FAE-like" evidence="2">
    <location>
        <begin position="76"/>
        <end position="162"/>
    </location>
</feature>
<dbReference type="AlphaFoldDB" id="A0A7X3SMU3"/>
<keyword evidence="1 3" id="KW-0378">Hydrolase</keyword>
<evidence type="ECO:0000256" key="1">
    <source>
        <dbReference type="ARBA" id="ARBA00022801"/>
    </source>
</evidence>
<protein>
    <submittedName>
        <fullName evidence="3">Alpha/beta hydrolase fold domain-containing protein</fullName>
    </submittedName>
</protein>
<dbReference type="SUPFAM" id="SSF53474">
    <property type="entry name" value="alpha/beta-Hydrolases"/>
    <property type="match status" value="1"/>
</dbReference>
<dbReference type="RefSeq" id="WP_160883255.1">
    <property type="nucleotide sequence ID" value="NZ_WURB01000002.1"/>
</dbReference>
<proteinExistence type="predicted"/>
<keyword evidence="4" id="KW-1185">Reference proteome</keyword>
<organism evidence="3 4">
    <name type="scientific">Microvirga makkahensis</name>
    <dbReference type="NCBI Taxonomy" id="1128670"/>
    <lineage>
        <taxon>Bacteria</taxon>
        <taxon>Pseudomonadati</taxon>
        <taxon>Pseudomonadota</taxon>
        <taxon>Alphaproteobacteria</taxon>
        <taxon>Hyphomicrobiales</taxon>
        <taxon>Methylobacteriaceae</taxon>
        <taxon>Microvirga</taxon>
    </lineage>
</organism>
<dbReference type="InterPro" id="IPR049492">
    <property type="entry name" value="BD-FAE-like_dom"/>
</dbReference>
<comment type="caution">
    <text evidence="3">The sequence shown here is derived from an EMBL/GenBank/DDBJ whole genome shotgun (WGS) entry which is preliminary data.</text>
</comment>
<dbReference type="PANTHER" id="PTHR48081">
    <property type="entry name" value="AB HYDROLASE SUPERFAMILY PROTEIN C4A8.06C"/>
    <property type="match status" value="1"/>
</dbReference>
<dbReference type="GO" id="GO:0016787">
    <property type="term" value="F:hydrolase activity"/>
    <property type="evidence" value="ECO:0007669"/>
    <property type="project" value="UniProtKB-KW"/>
</dbReference>
<sequence length="283" mass="31570">MLYRGMDKIALDAAYDNPRAVGLSRLQEMMAGWIARSRDIASSSRFTEIRYGEAERNRIDVFEASRDSGFQGRATLAFIHGGYWRSQDKETYRFLAKGALEHGLNFANIEYTLAPQQTLGGIVQEIREAIACLNGHVARIVPDHEILHISGHSAGGHLVAMNINEEGVASATSISGIFDLEPIRLTYLNEALRLTPEDVARYSPQHHIPASSRPLVIAYGAEELPELCRQSEDFHAAWKAGKLASRLVCLPRHDHFSILEELADPEGLILKEIVQACRVDLRR</sequence>
<dbReference type="EMBL" id="WURB01000002">
    <property type="protein sequence ID" value="MXQ10656.1"/>
    <property type="molecule type" value="Genomic_DNA"/>
</dbReference>
<reference evidence="3 4" key="1">
    <citation type="submission" date="2019-12" db="EMBL/GenBank/DDBJ databases">
        <authorList>
            <person name="Yuan C.-G."/>
        </authorList>
    </citation>
    <scope>NUCLEOTIDE SEQUENCE [LARGE SCALE GENOMIC DNA]</scope>
    <source>
        <strain evidence="3 4">KCTC 23863</strain>
    </source>
</reference>
<dbReference type="InterPro" id="IPR050300">
    <property type="entry name" value="GDXG_lipolytic_enzyme"/>
</dbReference>
<dbReference type="OrthoDB" id="9771666at2"/>